<organism evidence="2 3">
    <name type="scientific">Starmerella bacillaris</name>
    <name type="common">Yeast</name>
    <name type="synonym">Candida zemplinina</name>
    <dbReference type="NCBI Taxonomy" id="1247836"/>
    <lineage>
        <taxon>Eukaryota</taxon>
        <taxon>Fungi</taxon>
        <taxon>Dikarya</taxon>
        <taxon>Ascomycota</taxon>
        <taxon>Saccharomycotina</taxon>
        <taxon>Dipodascomycetes</taxon>
        <taxon>Dipodascales</taxon>
        <taxon>Trichomonascaceae</taxon>
        <taxon>Starmerella</taxon>
    </lineage>
</organism>
<dbReference type="Proteomes" id="UP001362899">
    <property type="component" value="Unassembled WGS sequence"/>
</dbReference>
<dbReference type="EMBL" id="BTGC01000008">
    <property type="protein sequence ID" value="GMM53336.1"/>
    <property type="molecule type" value="Genomic_DNA"/>
</dbReference>
<dbReference type="CDD" id="cd14944">
    <property type="entry name" value="TRAPPC6A_Trs33"/>
    <property type="match status" value="1"/>
</dbReference>
<name>A0AAV5RRT1_STABA</name>
<comment type="caution">
    <text evidence="2">The sequence shown here is derived from an EMBL/GenBank/DDBJ whole genome shotgun (WGS) entry which is preliminary data.</text>
</comment>
<dbReference type="AlphaFoldDB" id="A0AAV5RRT1"/>
<proteinExistence type="inferred from homology"/>
<reference evidence="2 3" key="1">
    <citation type="journal article" date="2023" name="Elife">
        <title>Identification of key yeast species and microbe-microbe interactions impacting larval growth of Drosophila in the wild.</title>
        <authorList>
            <person name="Mure A."/>
            <person name="Sugiura Y."/>
            <person name="Maeda R."/>
            <person name="Honda K."/>
            <person name="Sakurai N."/>
            <person name="Takahashi Y."/>
            <person name="Watada M."/>
            <person name="Katoh T."/>
            <person name="Gotoh A."/>
            <person name="Gotoh Y."/>
            <person name="Taniguchi I."/>
            <person name="Nakamura K."/>
            <person name="Hayashi T."/>
            <person name="Katayama T."/>
            <person name="Uemura T."/>
            <person name="Hattori Y."/>
        </authorList>
    </citation>
    <scope>NUCLEOTIDE SEQUENCE [LARGE SCALE GENOMIC DNA]</scope>
    <source>
        <strain evidence="2 3">SB-73</strain>
    </source>
</reference>
<gene>
    <name evidence="2" type="ORF">DASB73_042990</name>
</gene>
<dbReference type="InterPro" id="IPR024096">
    <property type="entry name" value="NO_sig/Golgi_transp_ligand-bd"/>
</dbReference>
<accession>A0AAV5RRT1</accession>
<evidence type="ECO:0000313" key="2">
    <source>
        <dbReference type="EMBL" id="GMM53336.1"/>
    </source>
</evidence>
<dbReference type="PANTHER" id="PTHR12817:SF0">
    <property type="entry name" value="GEO08327P1"/>
    <property type="match status" value="1"/>
</dbReference>
<dbReference type="InterPro" id="IPR007194">
    <property type="entry name" value="TRAPP_component"/>
</dbReference>
<dbReference type="Gene3D" id="3.30.1380.20">
    <property type="entry name" value="Trafficking protein particle complex subunit 3"/>
    <property type="match status" value="1"/>
</dbReference>
<evidence type="ECO:0000256" key="1">
    <source>
        <dbReference type="ARBA" id="ARBA00006218"/>
    </source>
</evidence>
<dbReference type="GO" id="GO:0006888">
    <property type="term" value="P:endoplasmic reticulum to Golgi vesicle-mediated transport"/>
    <property type="evidence" value="ECO:0007669"/>
    <property type="project" value="TreeGrafter"/>
</dbReference>
<dbReference type="GO" id="GO:0005802">
    <property type="term" value="C:trans-Golgi network"/>
    <property type="evidence" value="ECO:0007669"/>
    <property type="project" value="TreeGrafter"/>
</dbReference>
<dbReference type="GO" id="GO:0030008">
    <property type="term" value="C:TRAPP complex"/>
    <property type="evidence" value="ECO:0007669"/>
    <property type="project" value="TreeGrafter"/>
</dbReference>
<dbReference type="SUPFAM" id="SSF111126">
    <property type="entry name" value="Ligand-binding domain in the NO signalling and Golgi transport"/>
    <property type="match status" value="1"/>
</dbReference>
<keyword evidence="3" id="KW-1185">Reference proteome</keyword>
<dbReference type="Pfam" id="PF04051">
    <property type="entry name" value="TRAPP"/>
    <property type="match status" value="1"/>
</dbReference>
<sequence length="163" mass="18788">MSVSQSALDYLWIEAVPLTKEVSEILGHKDNINEEIFYRIEKHGFNVGKGLAYLLMREQTQAIGSQLDVIKFVCKDLWQLLFHKQIDSLKTNHRDAYVLIDTNFTMCQRMSSNKGPEKTAEMAKPYLWLPAGIIRGFLHVMGIECRVDFDAFDLPLVEFSIFI</sequence>
<protein>
    <submittedName>
        <fullName evidence="2">Trs33 protein</fullName>
    </submittedName>
</protein>
<comment type="similarity">
    <text evidence="1">Belongs to the TRAPP small subunits family. BET3 subfamily.</text>
</comment>
<evidence type="ECO:0000313" key="3">
    <source>
        <dbReference type="Proteomes" id="UP001362899"/>
    </source>
</evidence>
<dbReference type="InterPro" id="IPR037992">
    <property type="entry name" value="TRAPPC6/Trs33"/>
</dbReference>
<dbReference type="GO" id="GO:0005801">
    <property type="term" value="C:cis-Golgi network"/>
    <property type="evidence" value="ECO:0007669"/>
    <property type="project" value="TreeGrafter"/>
</dbReference>
<dbReference type="PANTHER" id="PTHR12817">
    <property type="entry name" value="TRAFFICKING PROTEIN PARTICLE COMPLEX SUBUNIT 6B"/>
    <property type="match status" value="1"/>
</dbReference>